<dbReference type="AlphaFoldDB" id="A0A1H4J6X3"/>
<dbReference type="InterPro" id="IPR029068">
    <property type="entry name" value="Glyas_Bleomycin-R_OHBP_Dase"/>
</dbReference>
<dbReference type="EMBL" id="FNSO01000003">
    <property type="protein sequence ID" value="SEB41825.1"/>
    <property type="molecule type" value="Genomic_DNA"/>
</dbReference>
<accession>A0A1H4J6X3</accession>
<protein>
    <submittedName>
        <fullName evidence="2">Predicted dioxygenase of extradiol dioxygenase family</fullName>
    </submittedName>
</protein>
<dbReference type="InterPro" id="IPR004360">
    <property type="entry name" value="Glyas_Fos-R_dOase_dom"/>
</dbReference>
<dbReference type="OrthoDB" id="9810341at2"/>
<feature type="domain" description="VOC" evidence="1">
    <location>
        <begin position="8"/>
        <end position="126"/>
    </location>
</feature>
<sequence>MSVSVSVELNHLIVPSRNNRESAEFLANLLGLEVGEEWGPFIPVETRNGVRLDFATIPEEDLRLQHYCFLIPEDDFDAVFARLVETGVTYHADPMGKQFGEINHNHGGRGVYFLDPGGNGMEIITQPYEPDRRRPASW</sequence>
<reference evidence="3" key="1">
    <citation type="submission" date="2016-10" db="EMBL/GenBank/DDBJ databases">
        <authorList>
            <person name="Varghese N."/>
            <person name="Submissions S."/>
        </authorList>
    </citation>
    <scope>NUCLEOTIDE SEQUENCE [LARGE SCALE GENOMIC DNA]</scope>
    <source>
        <strain evidence="3">DSM 44544</strain>
    </source>
</reference>
<keyword evidence="3" id="KW-1185">Reference proteome</keyword>
<dbReference type="Pfam" id="PF00903">
    <property type="entry name" value="Glyoxalase"/>
    <property type="match status" value="1"/>
</dbReference>
<proteinExistence type="predicted"/>
<gene>
    <name evidence="2" type="ORF">SAMN04489727_1573</name>
</gene>
<dbReference type="STRING" id="208445.SAMN04489727_1573"/>
<dbReference type="PROSITE" id="PS51819">
    <property type="entry name" value="VOC"/>
    <property type="match status" value="1"/>
</dbReference>
<organism evidence="2 3">
    <name type="scientific">Amycolatopsis tolypomycina</name>
    <dbReference type="NCBI Taxonomy" id="208445"/>
    <lineage>
        <taxon>Bacteria</taxon>
        <taxon>Bacillati</taxon>
        <taxon>Actinomycetota</taxon>
        <taxon>Actinomycetes</taxon>
        <taxon>Pseudonocardiales</taxon>
        <taxon>Pseudonocardiaceae</taxon>
        <taxon>Amycolatopsis</taxon>
    </lineage>
</organism>
<dbReference type="SUPFAM" id="SSF54593">
    <property type="entry name" value="Glyoxalase/Bleomycin resistance protein/Dihydroxybiphenyl dioxygenase"/>
    <property type="match status" value="1"/>
</dbReference>
<dbReference type="CDD" id="cd08351">
    <property type="entry name" value="ChaP_like"/>
    <property type="match status" value="1"/>
</dbReference>
<dbReference type="Proteomes" id="UP000199622">
    <property type="component" value="Unassembled WGS sequence"/>
</dbReference>
<dbReference type="InterPro" id="IPR037523">
    <property type="entry name" value="VOC_core"/>
</dbReference>
<name>A0A1H4J6X3_9PSEU</name>
<keyword evidence="2" id="KW-0223">Dioxygenase</keyword>
<evidence type="ECO:0000259" key="1">
    <source>
        <dbReference type="PROSITE" id="PS51819"/>
    </source>
</evidence>
<evidence type="ECO:0000313" key="3">
    <source>
        <dbReference type="Proteomes" id="UP000199622"/>
    </source>
</evidence>
<dbReference type="GO" id="GO:0051213">
    <property type="term" value="F:dioxygenase activity"/>
    <property type="evidence" value="ECO:0007669"/>
    <property type="project" value="UniProtKB-KW"/>
</dbReference>
<keyword evidence="2" id="KW-0560">Oxidoreductase</keyword>
<evidence type="ECO:0000313" key="2">
    <source>
        <dbReference type="EMBL" id="SEB41825.1"/>
    </source>
</evidence>
<dbReference type="Gene3D" id="3.10.180.10">
    <property type="entry name" value="2,3-Dihydroxybiphenyl 1,2-Dioxygenase, domain 1"/>
    <property type="match status" value="1"/>
</dbReference>